<reference evidence="1 2" key="1">
    <citation type="journal article" date="2016" name="Antonie Van Leeuwenhoek">
        <title>Nocardia donostiensis sp. nov., isolated from human respiratory specimens.</title>
        <authorList>
            <person name="Ercibengoa M."/>
            <person name="Bell M."/>
            <person name="Marimon J.M."/>
            <person name="Humrighouse B."/>
            <person name="Klenk H.P."/>
            <person name="Potter G."/>
            <person name="Perez-Trallero E."/>
        </authorList>
    </citation>
    <scope>NUCLEOTIDE SEQUENCE [LARGE SCALE GENOMIC DNA]</scope>
    <source>
        <strain evidence="1 2">X1655</strain>
    </source>
</reference>
<dbReference type="EMBL" id="MUMY01000003">
    <property type="protein sequence ID" value="ONM49871.1"/>
    <property type="molecule type" value="Genomic_DNA"/>
</dbReference>
<dbReference type="Proteomes" id="UP000188836">
    <property type="component" value="Unassembled WGS sequence"/>
</dbReference>
<organism evidence="1 2">
    <name type="scientific">Nocardia donostiensis</name>
    <dbReference type="NCBI Taxonomy" id="1538463"/>
    <lineage>
        <taxon>Bacteria</taxon>
        <taxon>Bacillati</taxon>
        <taxon>Actinomycetota</taxon>
        <taxon>Actinomycetes</taxon>
        <taxon>Mycobacteriales</taxon>
        <taxon>Nocardiaceae</taxon>
        <taxon>Nocardia</taxon>
    </lineage>
</organism>
<evidence type="ECO:0000313" key="1">
    <source>
        <dbReference type="EMBL" id="ONM49871.1"/>
    </source>
</evidence>
<keyword evidence="2" id="KW-1185">Reference proteome</keyword>
<dbReference type="AlphaFoldDB" id="A0A1V2TKJ7"/>
<dbReference type="STRING" id="1538463.B0T36_20315"/>
<proteinExistence type="predicted"/>
<protein>
    <submittedName>
        <fullName evidence="1">Uncharacterized protein</fullName>
    </submittedName>
</protein>
<comment type="caution">
    <text evidence="1">The sequence shown here is derived from an EMBL/GenBank/DDBJ whole genome shotgun (WGS) entry which is preliminary data.</text>
</comment>
<accession>A0A1V2TKJ7</accession>
<evidence type="ECO:0000313" key="2">
    <source>
        <dbReference type="Proteomes" id="UP000188836"/>
    </source>
</evidence>
<name>A0A1V2TKJ7_9NOCA</name>
<sequence>MRPDRERRMHAILDLERRISTLELPQLGYSTVSEHAETHVLDSTTLAVVMRCTHNTAIVEHAIRAQNDHTIDISTDRDILTVTLRPRHRAAGTAERPMP</sequence>
<gene>
    <name evidence="1" type="ORF">B0T46_05660</name>
</gene>